<dbReference type="InterPro" id="IPR004840">
    <property type="entry name" value="Amino_acid_permease_CS"/>
</dbReference>
<feature type="transmembrane region" description="Helical" evidence="8">
    <location>
        <begin position="378"/>
        <end position="400"/>
    </location>
</feature>
<dbReference type="GO" id="GO:0016491">
    <property type="term" value="F:oxidoreductase activity"/>
    <property type="evidence" value="ECO:0007669"/>
    <property type="project" value="UniProtKB-KW"/>
</dbReference>
<evidence type="ECO:0000256" key="3">
    <source>
        <dbReference type="ARBA" id="ARBA00022692"/>
    </source>
</evidence>
<keyword evidence="3 8" id="KW-0812">Transmembrane</keyword>
<comment type="subcellular location">
    <subcellularLocation>
        <location evidence="1">Membrane</location>
        <topology evidence="1">Multi-pass membrane protein</topology>
    </subcellularLocation>
</comment>
<feature type="transmembrane region" description="Helical" evidence="8">
    <location>
        <begin position="190"/>
        <end position="212"/>
    </location>
</feature>
<evidence type="ECO:0000256" key="1">
    <source>
        <dbReference type="ARBA" id="ARBA00004141"/>
    </source>
</evidence>
<gene>
    <name evidence="11" type="ORF">IFM46972_03397</name>
</gene>
<dbReference type="Pfam" id="PF02668">
    <property type="entry name" value="TauD"/>
    <property type="match status" value="1"/>
</dbReference>
<dbReference type="FunFam" id="1.20.1740.10:FF:000006">
    <property type="entry name" value="General amino acid permease"/>
    <property type="match status" value="1"/>
</dbReference>
<feature type="transmembrane region" description="Helical" evidence="8">
    <location>
        <begin position="83"/>
        <end position="107"/>
    </location>
</feature>
<dbReference type="Pfam" id="PF00324">
    <property type="entry name" value="AA_permease"/>
    <property type="match status" value="1"/>
</dbReference>
<evidence type="ECO:0000256" key="7">
    <source>
        <dbReference type="ARBA" id="ARBA00023136"/>
    </source>
</evidence>
<feature type="domain" description="Amino acid permease/ SLC12A" evidence="9">
    <location>
        <begin position="52"/>
        <end position="506"/>
    </location>
</feature>
<sequence length="961" mass="107228">MDKMAEEKPTTTSADYHDPEANVKHGTMQALVERDLLDERYKITERGLKNRHVQLMALGGTIGTGLFVGSGQALAIGGPLSLLLGYIFISVLVYALVTGMAEIGAYLPVHGGTMSYHGFRYVSRSMGFAMGYLYWYSLGILVPYEIVAASMVIDYWHPGVHIAVWISVMLVIIVLLNFMPVKAYGETEFWFAGIKIITLIGLLMMSFILFWGGGPNRQRLGFHYWKDPGPMNEYLVHGGAGRFVGLLQCIVKSAIAFIFAPELIIISAGEMESPRRNVPTAARRYIYRLVFFYIFGALAIGVICSSKAKQIISGNGDASSSPWVVAIHNAGIPALDSIVNAAILTSAWSAGNSFLYMSSRSLYSLAVSGNAPSIFKACNRWGVPYVAVGVSALFSLLAYLAVGSGSNTVFNWLINFTNTSGFISWICCSIVYFRFDKACKVQGIEKPYTSKLQPYGMIVGLVGAVMLALINGFTVFFPSEWSVSDFFTAYIGIPAFLVLYFGHRLIFWHDPWAWRSEEVDMQTGLAEIIAAEKPPRVRDTWWKKLMVIVEYSTDKIKDRDLWRLATIGAPIGHIRSSPSSYISSETSKVPDPNVASKMPTLTPLSHPSKLGAILTDICLEPLTPKHFSLISSALHNHLVLVIKNQSHLSPKAQYELTKRFDPAATSYGHGKTIDAKRSILHPDLKTIPHQPQVQIIGHGFIDSYEGLTNFTLKHPHHRTFHQTHVPDHEDKAVTRFYRWHIDAALYGLHPPKVTSLLAVRVPNGRRQTLRYDDGSGEEMDVPLGTTAFVSGELMYERLSPQEKEFVVDSRVEYAPHPYVWMSRARSRPTGLGLVSENRELPLEELPPVEEDKIQILPMVWRNPVTGRPALQIHPSAVRKIHLKDGTVIDDLERVREIVYALQRPAISPRYVYAHDWEEGDLVLFHNRGVLHSVVGSFGDDEVRLFRQCNLAASEGPLEYRP</sequence>
<feature type="transmembrane region" description="Helical" evidence="8">
    <location>
        <begin position="159"/>
        <end position="178"/>
    </location>
</feature>
<keyword evidence="6" id="KW-0560">Oxidoreductase</keyword>
<evidence type="ECO:0000313" key="11">
    <source>
        <dbReference type="EMBL" id="GFF31986.1"/>
    </source>
</evidence>
<evidence type="ECO:0000256" key="4">
    <source>
        <dbReference type="ARBA" id="ARBA00022970"/>
    </source>
</evidence>
<dbReference type="AlphaFoldDB" id="A0A8H3NDC7"/>
<protein>
    <submittedName>
        <fullName evidence="11">Probable proline-specific permease put4</fullName>
    </submittedName>
</protein>
<feature type="domain" description="TauD/TfdA-like" evidence="10">
    <location>
        <begin position="620"/>
        <end position="946"/>
    </location>
</feature>
<dbReference type="PROSITE" id="PS00218">
    <property type="entry name" value="AMINO_ACID_PERMEASE_1"/>
    <property type="match status" value="1"/>
</dbReference>
<evidence type="ECO:0000256" key="5">
    <source>
        <dbReference type="ARBA" id="ARBA00022989"/>
    </source>
</evidence>
<evidence type="ECO:0000259" key="9">
    <source>
        <dbReference type="Pfam" id="PF00324"/>
    </source>
</evidence>
<dbReference type="GO" id="GO:0016020">
    <property type="term" value="C:membrane"/>
    <property type="evidence" value="ECO:0007669"/>
    <property type="project" value="UniProtKB-SubCell"/>
</dbReference>
<evidence type="ECO:0000256" key="6">
    <source>
        <dbReference type="ARBA" id="ARBA00023002"/>
    </source>
</evidence>
<reference evidence="11 12" key="1">
    <citation type="submission" date="2020-01" db="EMBL/GenBank/DDBJ databases">
        <title>Draft genome sequence of Aspergillus udagawae IFM 46972.</title>
        <authorList>
            <person name="Takahashi H."/>
            <person name="Yaguchi T."/>
        </authorList>
    </citation>
    <scope>NUCLEOTIDE SEQUENCE [LARGE SCALE GENOMIC DNA]</scope>
    <source>
        <strain evidence="11 12">IFM 46972</strain>
    </source>
</reference>
<dbReference type="InterPro" id="IPR004841">
    <property type="entry name" value="AA-permease/SLC12A_dom"/>
</dbReference>
<feature type="transmembrane region" description="Helical" evidence="8">
    <location>
        <begin position="55"/>
        <end position="77"/>
    </location>
</feature>
<name>A0A8H3NDC7_9EURO</name>
<feature type="transmembrane region" description="Helical" evidence="8">
    <location>
        <begin position="243"/>
        <end position="265"/>
    </location>
</feature>
<dbReference type="Gene3D" id="3.60.130.10">
    <property type="entry name" value="Clavaminate synthase-like"/>
    <property type="match status" value="1"/>
</dbReference>
<evidence type="ECO:0000259" key="10">
    <source>
        <dbReference type="Pfam" id="PF02668"/>
    </source>
</evidence>
<feature type="transmembrane region" description="Helical" evidence="8">
    <location>
        <begin position="489"/>
        <end position="507"/>
    </location>
</feature>
<keyword evidence="7 8" id="KW-0472">Membrane</keyword>
<dbReference type="Gene3D" id="1.20.1740.10">
    <property type="entry name" value="Amino acid/polyamine transporter I"/>
    <property type="match status" value="1"/>
</dbReference>
<feature type="transmembrane region" description="Helical" evidence="8">
    <location>
        <begin position="455"/>
        <end position="477"/>
    </location>
</feature>
<accession>A0A8H3NDC7</accession>
<dbReference type="InterPro" id="IPR042098">
    <property type="entry name" value="TauD-like_sf"/>
</dbReference>
<feature type="transmembrane region" description="Helical" evidence="8">
    <location>
        <begin position="128"/>
        <end position="153"/>
    </location>
</feature>
<dbReference type="GO" id="GO:0015171">
    <property type="term" value="F:amino acid transmembrane transporter activity"/>
    <property type="evidence" value="ECO:0007669"/>
    <property type="project" value="TreeGrafter"/>
</dbReference>
<comment type="caution">
    <text evidence="11">The sequence shown here is derived from an EMBL/GenBank/DDBJ whole genome shotgun (WGS) entry which is preliminary data.</text>
</comment>
<proteinExistence type="predicted"/>
<feature type="transmembrane region" description="Helical" evidence="8">
    <location>
        <begin position="412"/>
        <end position="435"/>
    </location>
</feature>
<keyword evidence="4" id="KW-0029">Amino-acid transport</keyword>
<dbReference type="PANTHER" id="PTHR43341:SF38">
    <property type="entry name" value="PROLINE TRANSPORTER (EUROFUNG)"/>
    <property type="match status" value="1"/>
</dbReference>
<keyword evidence="2" id="KW-0813">Transport</keyword>
<evidence type="ECO:0000256" key="8">
    <source>
        <dbReference type="SAM" id="Phobius"/>
    </source>
</evidence>
<dbReference type="SUPFAM" id="SSF51197">
    <property type="entry name" value="Clavaminate synthase-like"/>
    <property type="match status" value="1"/>
</dbReference>
<organism evidence="11 12">
    <name type="scientific">Aspergillus udagawae</name>
    <dbReference type="NCBI Taxonomy" id="91492"/>
    <lineage>
        <taxon>Eukaryota</taxon>
        <taxon>Fungi</taxon>
        <taxon>Dikarya</taxon>
        <taxon>Ascomycota</taxon>
        <taxon>Pezizomycotina</taxon>
        <taxon>Eurotiomycetes</taxon>
        <taxon>Eurotiomycetidae</taxon>
        <taxon>Eurotiales</taxon>
        <taxon>Aspergillaceae</taxon>
        <taxon>Aspergillus</taxon>
        <taxon>Aspergillus subgen. Fumigati</taxon>
    </lineage>
</organism>
<dbReference type="EMBL" id="BLKC01000018">
    <property type="protein sequence ID" value="GFF31986.1"/>
    <property type="molecule type" value="Genomic_DNA"/>
</dbReference>
<dbReference type="PANTHER" id="PTHR43341">
    <property type="entry name" value="AMINO ACID PERMEASE"/>
    <property type="match status" value="1"/>
</dbReference>
<dbReference type="InterPro" id="IPR050524">
    <property type="entry name" value="APC_YAT"/>
</dbReference>
<keyword evidence="5 8" id="KW-1133">Transmembrane helix</keyword>
<evidence type="ECO:0000313" key="12">
    <source>
        <dbReference type="Proteomes" id="UP000465221"/>
    </source>
</evidence>
<dbReference type="InterPro" id="IPR003819">
    <property type="entry name" value="TauD/TfdA-like"/>
</dbReference>
<dbReference type="Proteomes" id="UP000465221">
    <property type="component" value="Unassembled WGS sequence"/>
</dbReference>
<feature type="transmembrane region" description="Helical" evidence="8">
    <location>
        <begin position="338"/>
        <end position="357"/>
    </location>
</feature>
<feature type="transmembrane region" description="Helical" evidence="8">
    <location>
        <begin position="285"/>
        <end position="303"/>
    </location>
</feature>
<evidence type="ECO:0000256" key="2">
    <source>
        <dbReference type="ARBA" id="ARBA00022448"/>
    </source>
</evidence>